<protein>
    <submittedName>
        <fullName evidence="1">Uncharacterized protein</fullName>
    </submittedName>
</protein>
<dbReference type="Proteomes" id="UP001519460">
    <property type="component" value="Unassembled WGS sequence"/>
</dbReference>
<proteinExistence type="predicted"/>
<dbReference type="EMBL" id="JACVVK020000114">
    <property type="protein sequence ID" value="KAK7491454.1"/>
    <property type="molecule type" value="Genomic_DNA"/>
</dbReference>
<gene>
    <name evidence="1" type="ORF">BaRGS_00017283</name>
</gene>
<evidence type="ECO:0000313" key="2">
    <source>
        <dbReference type="Proteomes" id="UP001519460"/>
    </source>
</evidence>
<keyword evidence="2" id="KW-1185">Reference proteome</keyword>
<organism evidence="1 2">
    <name type="scientific">Batillaria attramentaria</name>
    <dbReference type="NCBI Taxonomy" id="370345"/>
    <lineage>
        <taxon>Eukaryota</taxon>
        <taxon>Metazoa</taxon>
        <taxon>Spiralia</taxon>
        <taxon>Lophotrochozoa</taxon>
        <taxon>Mollusca</taxon>
        <taxon>Gastropoda</taxon>
        <taxon>Caenogastropoda</taxon>
        <taxon>Sorbeoconcha</taxon>
        <taxon>Cerithioidea</taxon>
        <taxon>Batillariidae</taxon>
        <taxon>Batillaria</taxon>
    </lineage>
</organism>
<reference evidence="1 2" key="1">
    <citation type="journal article" date="2023" name="Sci. Data">
        <title>Genome assembly of the Korean intertidal mud-creeper Batillaria attramentaria.</title>
        <authorList>
            <person name="Patra A.K."/>
            <person name="Ho P.T."/>
            <person name="Jun S."/>
            <person name="Lee S.J."/>
            <person name="Kim Y."/>
            <person name="Won Y.J."/>
        </authorList>
    </citation>
    <scope>NUCLEOTIDE SEQUENCE [LARGE SCALE GENOMIC DNA]</scope>
    <source>
        <strain evidence="1">Wonlab-2016</strain>
    </source>
</reference>
<evidence type="ECO:0000313" key="1">
    <source>
        <dbReference type="EMBL" id="KAK7491454.1"/>
    </source>
</evidence>
<name>A0ABD0KX21_9CAEN</name>
<dbReference type="AlphaFoldDB" id="A0ABD0KX21"/>
<accession>A0ABD0KX21</accession>
<comment type="caution">
    <text evidence="1">The sequence shown here is derived from an EMBL/GenBank/DDBJ whole genome shotgun (WGS) entry which is preliminary data.</text>
</comment>
<sequence>MIGEPKGCWQFSECCCTDCNDRVGMQAALPMIWKRLLIITGQKSPVSLQDPGYSRAGYYREESSSEEGAKSRHEMIGEEAGVDFLGYFVS</sequence>